<keyword evidence="1" id="KW-0472">Membrane</keyword>
<organism evidence="2 3">
    <name type="scientific">Acetoanaerobium sticklandii (strain ATCC 12662 / DSM 519 / JCM 1433 / CCUG 9281 / NCIMB 10654 / HF)</name>
    <name type="common">Clostridium sticklandii</name>
    <dbReference type="NCBI Taxonomy" id="499177"/>
    <lineage>
        <taxon>Bacteria</taxon>
        <taxon>Bacillati</taxon>
        <taxon>Bacillota</taxon>
        <taxon>Clostridia</taxon>
        <taxon>Peptostreptococcales</taxon>
        <taxon>Filifactoraceae</taxon>
        <taxon>Acetoanaerobium</taxon>
    </lineage>
</organism>
<dbReference type="STRING" id="1511.CLOST_1080"/>
<dbReference type="AlphaFoldDB" id="E3PXN7"/>
<keyword evidence="1" id="KW-0812">Transmembrane</keyword>
<evidence type="ECO:0000256" key="1">
    <source>
        <dbReference type="SAM" id="Phobius"/>
    </source>
</evidence>
<accession>E3PXN7</accession>
<evidence type="ECO:0000313" key="3">
    <source>
        <dbReference type="Proteomes" id="UP000007041"/>
    </source>
</evidence>
<keyword evidence="3" id="KW-1185">Reference proteome</keyword>
<protein>
    <recommendedName>
        <fullName evidence="4">Integral membrane protein</fullName>
    </recommendedName>
</protein>
<reference evidence="3" key="1">
    <citation type="journal article" date="2010" name="BMC Genomics">
        <title>Clostridium sticklandii, a specialist in amino acid degradation:revisiting its metabolism through its genome sequence.</title>
        <authorList>
            <person name="Fonknechten N."/>
            <person name="Chaussonnerie S."/>
            <person name="Tricot S."/>
            <person name="Lajus A."/>
            <person name="Andreesen J.R."/>
            <person name="Perchat N."/>
            <person name="Pelletier E."/>
            <person name="Gouyvenoux M."/>
            <person name="Barbe V."/>
            <person name="Salanoubat M."/>
            <person name="Le Paslier D."/>
            <person name="Weissenbach J."/>
            <person name="Cohen G.N."/>
            <person name="Kreimeyer A."/>
        </authorList>
    </citation>
    <scope>NUCLEOTIDE SEQUENCE [LARGE SCALE GENOMIC DNA]</scope>
    <source>
        <strain evidence="3">ATCC 12662 / DSM 519 / JCM 1433 / CCUG 9281 / NCIMB 10654 / HF</strain>
    </source>
</reference>
<dbReference type="Pfam" id="PF19700">
    <property type="entry name" value="DUF6198"/>
    <property type="match status" value="1"/>
</dbReference>
<dbReference type="eggNOG" id="COG2364">
    <property type="taxonomic scope" value="Bacteria"/>
</dbReference>
<dbReference type="InterPro" id="IPR038750">
    <property type="entry name" value="YczE/YyaS-like"/>
</dbReference>
<dbReference type="KEGG" id="cst:CLOST_1080"/>
<name>E3PXN7_ACESD</name>
<proteinExistence type="predicted"/>
<evidence type="ECO:0000313" key="2">
    <source>
        <dbReference type="EMBL" id="CBH21202.1"/>
    </source>
</evidence>
<dbReference type="PANTHER" id="PTHR40078">
    <property type="entry name" value="INTEGRAL MEMBRANE PROTEIN-RELATED"/>
    <property type="match status" value="1"/>
</dbReference>
<gene>
    <name evidence="2" type="ordered locus">CLOST_1080</name>
</gene>
<feature type="transmembrane region" description="Helical" evidence="1">
    <location>
        <begin position="108"/>
        <end position="129"/>
    </location>
</feature>
<dbReference type="Proteomes" id="UP000007041">
    <property type="component" value="Chromosome"/>
</dbReference>
<keyword evidence="1" id="KW-1133">Transmembrane helix</keyword>
<evidence type="ECO:0008006" key="4">
    <source>
        <dbReference type="Google" id="ProtNLM"/>
    </source>
</evidence>
<dbReference type="BioCyc" id="CSTI499177:GJE9-1126-MONOMER"/>
<dbReference type="PANTHER" id="PTHR40078:SF1">
    <property type="entry name" value="INTEGRAL MEMBRANE PROTEIN"/>
    <property type="match status" value="1"/>
</dbReference>
<sequence>MQNLDVIFKRLPKLMMGFILIAIGTNIMKASKLGLNSWGAFNEGLTVITGISFGRINQMIGIAVLIIAIFIKIYPGIGTILNMYFIGLFIDIVDSLTFIGIPEDMPTRLIYLFVGLFIFHLGGYMYMSCELGCGPRDSLMIGLIKITGKPVSYIRTIIEATVLVLGILLGGTFGIGTIVNTFLGGPLLGAIYKFFKFDPKKINQINLFSLNKQSA</sequence>
<dbReference type="EMBL" id="FP565809">
    <property type="protein sequence ID" value="CBH21202.1"/>
    <property type="molecule type" value="Genomic_DNA"/>
</dbReference>
<dbReference type="HOGENOM" id="CLU_083843_0_1_9"/>